<dbReference type="PANTHER" id="PTHR10416:SF0">
    <property type="entry name" value="DNA POLYMERASE DELTA SUBUNIT 2"/>
    <property type="match status" value="1"/>
</dbReference>
<keyword evidence="6" id="KW-1185">Reference proteome</keyword>
<dbReference type="GO" id="GO:0043625">
    <property type="term" value="C:delta DNA polymerase complex"/>
    <property type="evidence" value="ECO:0007669"/>
    <property type="project" value="TreeGrafter"/>
</dbReference>
<dbReference type="GO" id="GO:0006271">
    <property type="term" value="P:DNA strand elongation involved in DNA replication"/>
    <property type="evidence" value="ECO:0007669"/>
    <property type="project" value="TreeGrafter"/>
</dbReference>
<protein>
    <submittedName>
        <fullName evidence="7">Probable DNA polymerase delta small subunit (inferred by orthology to a C. elegans protein)</fullName>
    </submittedName>
</protein>
<name>A0A0M3K9H7_ANISI</name>
<dbReference type="WBParaSite" id="ASIM_0001762101-mRNA-1">
    <property type="protein sequence ID" value="ASIM_0001762101-mRNA-1"/>
    <property type="gene ID" value="ASIM_0001762101"/>
</dbReference>
<dbReference type="OrthoDB" id="3763at2759"/>
<dbReference type="Gene3D" id="2.40.50.430">
    <property type="match status" value="1"/>
</dbReference>
<dbReference type="Proteomes" id="UP000267096">
    <property type="component" value="Unassembled WGS sequence"/>
</dbReference>
<proteinExistence type="inferred from homology"/>
<reference evidence="7" key="1">
    <citation type="submission" date="2017-02" db="UniProtKB">
        <authorList>
            <consortium name="WormBaseParasite"/>
        </authorList>
    </citation>
    <scope>IDENTIFICATION</scope>
</reference>
<evidence type="ECO:0000256" key="2">
    <source>
        <dbReference type="ARBA" id="ARBA00022705"/>
    </source>
</evidence>
<dbReference type="AlphaFoldDB" id="A0A0M3K9H7"/>
<dbReference type="PANTHER" id="PTHR10416">
    <property type="entry name" value="DNA POLYMERASE DELTA SUBUNIT 2"/>
    <property type="match status" value="1"/>
</dbReference>
<sequence>MVQLTRESVDYKNLSERFIITENDQQDNCFHRQYYKSYRARIRLMRPRIIAAAKQQLGEHMEPCRLTQASKTDSSFVIGVVAKRVKLRPSVLRDLADEQLILPEPVDENTLVSEKDYLEFEDEDQIVRLSGDIGVDDVATGCVIGLIGRQLKDDIFRVDRIIWPKMAVQPPFPEIESDKYVMFVSGLSFSQEPEKEADRLFALDILQKWLSGLLPLSEKAREFTTAARYLVKNEECPNVACAANMDKFLSKVSNMIEVDVMPGLGDPATHLLPQQPIHRAVFPHASYHGKMLNLVTNPYNFSVEGVNFLGSSGCPLSDLKRFTVNATSIDLLERTLLWQHLAPTVPDTVDGFPFEDRDPFIIKEAFPHVLFAANQATAECAVREFDGGRRALLLSIPSFAKTKSALIVNLKNLEVIEQNFSFDESMIC</sequence>
<dbReference type="InterPro" id="IPR007185">
    <property type="entry name" value="DNA_pol_a/d/e_bsu"/>
</dbReference>
<dbReference type="InterPro" id="IPR040663">
    <property type="entry name" value="DNA_pol_D_N"/>
</dbReference>
<dbReference type="Pfam" id="PF18018">
    <property type="entry name" value="DNA_pol_D_N"/>
    <property type="match status" value="1"/>
</dbReference>
<accession>A0A0M3K9H7</accession>
<evidence type="ECO:0000313" key="5">
    <source>
        <dbReference type="EMBL" id="VDK59292.1"/>
    </source>
</evidence>
<evidence type="ECO:0000313" key="6">
    <source>
        <dbReference type="Proteomes" id="UP000267096"/>
    </source>
</evidence>
<feature type="domain" description="DNA polymerase delta subunit OB-fold" evidence="4">
    <location>
        <begin position="33"/>
        <end position="161"/>
    </location>
</feature>
<feature type="domain" description="DNA polymerase alpha/delta/epsilon subunit B" evidence="3">
    <location>
        <begin position="232"/>
        <end position="375"/>
    </location>
</feature>
<dbReference type="EMBL" id="UYRR01033661">
    <property type="protein sequence ID" value="VDK59292.1"/>
    <property type="molecule type" value="Genomic_DNA"/>
</dbReference>
<keyword evidence="2" id="KW-0235">DNA replication</keyword>
<evidence type="ECO:0000313" key="7">
    <source>
        <dbReference type="WBParaSite" id="ASIM_0001762101-mRNA-1"/>
    </source>
</evidence>
<evidence type="ECO:0000256" key="1">
    <source>
        <dbReference type="ARBA" id="ARBA00006035"/>
    </source>
</evidence>
<reference evidence="5 6" key="2">
    <citation type="submission" date="2018-11" db="EMBL/GenBank/DDBJ databases">
        <authorList>
            <consortium name="Pathogen Informatics"/>
        </authorList>
    </citation>
    <scope>NUCLEOTIDE SEQUENCE [LARGE SCALE GENOMIC DNA]</scope>
</reference>
<dbReference type="InterPro" id="IPR024826">
    <property type="entry name" value="DNA_pol_delta/II_ssu"/>
</dbReference>
<organism evidence="7">
    <name type="scientific">Anisakis simplex</name>
    <name type="common">Herring worm</name>
    <dbReference type="NCBI Taxonomy" id="6269"/>
    <lineage>
        <taxon>Eukaryota</taxon>
        <taxon>Metazoa</taxon>
        <taxon>Ecdysozoa</taxon>
        <taxon>Nematoda</taxon>
        <taxon>Chromadorea</taxon>
        <taxon>Rhabditida</taxon>
        <taxon>Spirurina</taxon>
        <taxon>Ascaridomorpha</taxon>
        <taxon>Ascaridoidea</taxon>
        <taxon>Anisakidae</taxon>
        <taxon>Anisakis</taxon>
        <taxon>Anisakis simplex complex</taxon>
    </lineage>
</organism>
<evidence type="ECO:0000259" key="3">
    <source>
        <dbReference type="Pfam" id="PF04042"/>
    </source>
</evidence>
<gene>
    <name evidence="5" type="ORF">ASIM_LOCUS17025</name>
</gene>
<evidence type="ECO:0000259" key="4">
    <source>
        <dbReference type="Pfam" id="PF18018"/>
    </source>
</evidence>
<dbReference type="Pfam" id="PF04042">
    <property type="entry name" value="DNA_pol_E_B"/>
    <property type="match status" value="1"/>
</dbReference>
<dbReference type="GO" id="GO:0003677">
    <property type="term" value="F:DNA binding"/>
    <property type="evidence" value="ECO:0007669"/>
    <property type="project" value="InterPro"/>
</dbReference>
<dbReference type="Gene3D" id="3.60.21.50">
    <property type="match status" value="1"/>
</dbReference>
<comment type="similarity">
    <text evidence="1">Belongs to the DNA polymerase delta/II small subunit family.</text>
</comment>